<evidence type="ECO:0000313" key="1">
    <source>
        <dbReference type="EMBL" id="KAK2825223.1"/>
    </source>
</evidence>
<comment type="caution">
    <text evidence="1">The sequence shown here is derived from an EMBL/GenBank/DDBJ whole genome shotgun (WGS) entry which is preliminary data.</text>
</comment>
<reference evidence="1" key="1">
    <citation type="submission" date="2023-08" db="EMBL/GenBank/DDBJ databases">
        <title>Pelteobagrus vachellii genome.</title>
        <authorList>
            <person name="Liu H."/>
        </authorList>
    </citation>
    <scope>NUCLEOTIDE SEQUENCE</scope>
    <source>
        <strain evidence="1">PRFRI_2022a</strain>
        <tissue evidence="1">Muscle</tissue>
    </source>
</reference>
<dbReference type="Proteomes" id="UP001187315">
    <property type="component" value="Unassembled WGS sequence"/>
</dbReference>
<accession>A0AA88LVV5</accession>
<dbReference type="EMBL" id="JAVHJS010000020">
    <property type="protein sequence ID" value="KAK2825223.1"/>
    <property type="molecule type" value="Genomic_DNA"/>
</dbReference>
<sequence>MRSAQGKANYCITDSGHSFILIKEPGEEELSTEVLHDWGKEGTSLYRPAPLSGVKSCLAATTEVELLDELHLH</sequence>
<organism evidence="1 2">
    <name type="scientific">Tachysurus vachellii</name>
    <name type="common">Darkbarbel catfish</name>
    <name type="synonym">Pelteobagrus vachellii</name>
    <dbReference type="NCBI Taxonomy" id="175792"/>
    <lineage>
        <taxon>Eukaryota</taxon>
        <taxon>Metazoa</taxon>
        <taxon>Chordata</taxon>
        <taxon>Craniata</taxon>
        <taxon>Vertebrata</taxon>
        <taxon>Euteleostomi</taxon>
        <taxon>Actinopterygii</taxon>
        <taxon>Neopterygii</taxon>
        <taxon>Teleostei</taxon>
        <taxon>Ostariophysi</taxon>
        <taxon>Siluriformes</taxon>
        <taxon>Bagridae</taxon>
        <taxon>Tachysurus</taxon>
    </lineage>
</organism>
<evidence type="ECO:0000313" key="2">
    <source>
        <dbReference type="Proteomes" id="UP001187315"/>
    </source>
</evidence>
<protein>
    <submittedName>
        <fullName evidence="1">Uncharacterized protein</fullName>
    </submittedName>
</protein>
<keyword evidence="2" id="KW-1185">Reference proteome</keyword>
<dbReference type="AlphaFoldDB" id="A0AA88LVV5"/>
<gene>
    <name evidence="1" type="ORF">Q7C36_019150</name>
</gene>
<proteinExistence type="predicted"/>
<name>A0AA88LVV5_TACVA</name>